<keyword evidence="3" id="KW-1003">Cell membrane</keyword>
<dbReference type="InterPro" id="IPR004869">
    <property type="entry name" value="MMPL_dom"/>
</dbReference>
<comment type="caution">
    <text evidence="9">The sequence shown here is derived from an EMBL/GenBank/DDBJ whole genome shotgun (WGS) entry which is preliminary data.</text>
</comment>
<gene>
    <name evidence="9" type="ORF">SAMN02745355_0358</name>
</gene>
<dbReference type="SUPFAM" id="SSF82866">
    <property type="entry name" value="Multidrug efflux transporter AcrB transmembrane domain"/>
    <property type="match status" value="2"/>
</dbReference>
<keyword evidence="4 7" id="KW-0812">Transmembrane</keyword>
<comment type="similarity">
    <text evidence="2">Belongs to the resistance-nodulation-cell division (RND) (TC 2.A.6) family. MmpL subfamily.</text>
</comment>
<feature type="transmembrane region" description="Helical" evidence="7">
    <location>
        <begin position="388"/>
        <end position="410"/>
    </location>
</feature>
<dbReference type="GO" id="GO:0005886">
    <property type="term" value="C:plasma membrane"/>
    <property type="evidence" value="ECO:0007669"/>
    <property type="project" value="UniProtKB-SubCell"/>
</dbReference>
<evidence type="ECO:0000259" key="8">
    <source>
        <dbReference type="PROSITE" id="PS50156"/>
    </source>
</evidence>
<evidence type="ECO:0000313" key="10">
    <source>
        <dbReference type="Proteomes" id="UP000192315"/>
    </source>
</evidence>
<dbReference type="AlphaFoldDB" id="A0A8G2FVZ8"/>
<keyword evidence="10" id="KW-1185">Reference proteome</keyword>
<keyword evidence="6 7" id="KW-0472">Membrane</keyword>
<dbReference type="Pfam" id="PF03176">
    <property type="entry name" value="MMPL"/>
    <property type="match status" value="2"/>
</dbReference>
<organism evidence="9 10">
    <name type="scientific">Picrophilus torridus (strain ATCC 700027 / DSM 9790 / JCM 10055 / NBRC 100828 / KAW 2/3)</name>
    <dbReference type="NCBI Taxonomy" id="1122961"/>
    <lineage>
        <taxon>Archaea</taxon>
        <taxon>Methanobacteriati</taxon>
        <taxon>Thermoplasmatota</taxon>
        <taxon>Thermoplasmata</taxon>
        <taxon>Thermoplasmatales</taxon>
        <taxon>Picrophilaceae</taxon>
        <taxon>Picrophilus</taxon>
    </lineage>
</organism>
<sequence length="888" mass="101034">MKRYKTIIAWIIIIVILAPFSMFFFHDISYNVAASIIKKNSMAYRENELYLKEFGKSQDPSIIVINNNFSMYSLNDSRACIEYNNYIKNHFNGSVDDIYTVESEILYSYSKRILNYGNEICSLVIGINKNYTSISSNVSRAVNDLLNGNVNASIFYIKNITKRIKFTEINISLAIDTIKDLLTNKNIKNENITDLISYIITALELSKFQNNISIKNVTAFINDAVKYGNNKYSARIITENFIVNSTENYSNPLFKVNDRSYKEYIKCLLDNENVSYVVSSKYGIMYNYPFIMYPVIPSNYYMERFTGNNTSLIIINVKNANSKTINEISKDTSRYIKNYYLSGNIVADYQIGNETIHGAEISLFIGIVLAIIISIIFFGSVKAGILPVTVFGISAITASGIDGILYKYIFKSTISFITPTLLLVLILGISSDYTVYFIYRYRENISDDPVLYAKKYAGRAIMISGLTIFISYIVLWLSGIPLFSDDGLANAIGALSTLLVINTFLVSFIKNFHGKIFNKKAKNYRVSKRVSNFAIKHKKAVIAVFIVVTMASGYFYYTTPTGMGIFSLIPDSSAFKAVHDVNDHFQYDVFYPTCVIIKLRSPIIENNGYNLSEYNYIKNVEGKLYNKRYVSAIFGVGYTFGKPVNETQISDYYYKENMDYIGKNSSYVLVKIYMKNLPWSKKSIDYDKSIGKYINGSYYIGGLGEYLENSYTFTESSFYNIIPMLIIVIYIILFILLYSALTPLRLIIIVISSIVSSLSITYYIFKYLMNLPVIIFLPIFVSITLLAVGLDYDIFMVTRVIENIDKKIDQDNAIKAAISDNGSVIMVLGLLLFTTFISLYLSGIAMIEEIGLGISLGVLIDTFVAWFFFVPAIMSLMNRYNWWPSKRT</sequence>
<evidence type="ECO:0000256" key="7">
    <source>
        <dbReference type="SAM" id="Phobius"/>
    </source>
</evidence>
<feature type="transmembrane region" description="Helical" evidence="7">
    <location>
        <begin position="746"/>
        <end position="765"/>
    </location>
</feature>
<dbReference type="PANTHER" id="PTHR33406">
    <property type="entry name" value="MEMBRANE PROTEIN MJ1562-RELATED"/>
    <property type="match status" value="1"/>
</dbReference>
<evidence type="ECO:0000313" key="9">
    <source>
        <dbReference type="EMBL" id="SMD30476.1"/>
    </source>
</evidence>
<reference evidence="9 10" key="1">
    <citation type="submission" date="2017-04" db="EMBL/GenBank/DDBJ databases">
        <authorList>
            <person name="Varghese N."/>
            <person name="Submissions S."/>
        </authorList>
    </citation>
    <scope>NUCLEOTIDE SEQUENCE [LARGE SCALE GENOMIC DNA]</scope>
    <source>
        <strain evidence="9 10">DSM 9789</strain>
    </source>
</reference>
<feature type="transmembrane region" description="Helical" evidence="7">
    <location>
        <begin position="7"/>
        <end position="25"/>
    </location>
</feature>
<dbReference type="Proteomes" id="UP000192315">
    <property type="component" value="Unassembled WGS sequence"/>
</dbReference>
<feature type="transmembrane region" description="Helical" evidence="7">
    <location>
        <begin position="488"/>
        <end position="509"/>
    </location>
</feature>
<feature type="transmembrane region" description="Helical" evidence="7">
    <location>
        <begin position="540"/>
        <end position="557"/>
    </location>
</feature>
<accession>A0A8G2FVZ8</accession>
<feature type="transmembrane region" description="Helical" evidence="7">
    <location>
        <begin position="361"/>
        <end position="381"/>
    </location>
</feature>
<feature type="transmembrane region" description="Helical" evidence="7">
    <location>
        <begin position="824"/>
        <end position="847"/>
    </location>
</feature>
<dbReference type="PROSITE" id="PS50156">
    <property type="entry name" value="SSD"/>
    <property type="match status" value="1"/>
</dbReference>
<feature type="transmembrane region" description="Helical" evidence="7">
    <location>
        <begin position="718"/>
        <end position="739"/>
    </location>
</feature>
<evidence type="ECO:0000256" key="4">
    <source>
        <dbReference type="ARBA" id="ARBA00022692"/>
    </source>
</evidence>
<name>A0A8G2FVZ8_PICTO</name>
<dbReference type="PANTHER" id="PTHR33406:SF6">
    <property type="entry name" value="MEMBRANE PROTEIN YDGH-RELATED"/>
    <property type="match status" value="1"/>
</dbReference>
<feature type="transmembrane region" description="Helical" evidence="7">
    <location>
        <begin position="416"/>
        <end position="439"/>
    </location>
</feature>
<evidence type="ECO:0000256" key="6">
    <source>
        <dbReference type="ARBA" id="ARBA00023136"/>
    </source>
</evidence>
<dbReference type="EMBL" id="FWYE01000001">
    <property type="protein sequence ID" value="SMD30476.1"/>
    <property type="molecule type" value="Genomic_DNA"/>
</dbReference>
<dbReference type="InterPro" id="IPR050545">
    <property type="entry name" value="Mycobact_MmpL"/>
</dbReference>
<protein>
    <submittedName>
        <fullName evidence="9">Putative drug exporter of the RND superfamily</fullName>
    </submittedName>
</protein>
<feature type="domain" description="SSD" evidence="8">
    <location>
        <begin position="747"/>
        <end position="875"/>
    </location>
</feature>
<feature type="transmembrane region" description="Helical" evidence="7">
    <location>
        <begin position="853"/>
        <end position="877"/>
    </location>
</feature>
<comment type="subcellular location">
    <subcellularLocation>
        <location evidence="1">Cell membrane</location>
        <topology evidence="1">Multi-pass membrane protein</topology>
    </subcellularLocation>
</comment>
<evidence type="ECO:0000256" key="5">
    <source>
        <dbReference type="ARBA" id="ARBA00022989"/>
    </source>
</evidence>
<evidence type="ECO:0000256" key="1">
    <source>
        <dbReference type="ARBA" id="ARBA00004651"/>
    </source>
</evidence>
<dbReference type="Gene3D" id="1.20.1640.10">
    <property type="entry name" value="Multidrug efflux transporter AcrB transmembrane domain"/>
    <property type="match status" value="2"/>
</dbReference>
<keyword evidence="5 7" id="KW-1133">Transmembrane helix</keyword>
<feature type="transmembrane region" description="Helical" evidence="7">
    <location>
        <begin position="771"/>
        <end position="790"/>
    </location>
</feature>
<evidence type="ECO:0000256" key="3">
    <source>
        <dbReference type="ARBA" id="ARBA00022475"/>
    </source>
</evidence>
<feature type="transmembrane region" description="Helical" evidence="7">
    <location>
        <begin position="460"/>
        <end position="482"/>
    </location>
</feature>
<evidence type="ECO:0000256" key="2">
    <source>
        <dbReference type="ARBA" id="ARBA00010157"/>
    </source>
</evidence>
<dbReference type="InterPro" id="IPR000731">
    <property type="entry name" value="SSD"/>
</dbReference>
<proteinExistence type="inferred from homology"/>